<proteinExistence type="predicted"/>
<name>A0ABD2N157_9CUCU</name>
<comment type="caution">
    <text evidence="1">The sequence shown here is derived from an EMBL/GenBank/DDBJ whole genome shotgun (WGS) entry which is preliminary data.</text>
</comment>
<evidence type="ECO:0000313" key="2">
    <source>
        <dbReference type="Proteomes" id="UP001516400"/>
    </source>
</evidence>
<dbReference type="EMBL" id="JABFTP020000062">
    <property type="protein sequence ID" value="KAL3272371.1"/>
    <property type="molecule type" value="Genomic_DNA"/>
</dbReference>
<reference evidence="1 2" key="1">
    <citation type="journal article" date="2021" name="BMC Biol.">
        <title>Horizontally acquired antibacterial genes associated with adaptive radiation of ladybird beetles.</title>
        <authorList>
            <person name="Li H.S."/>
            <person name="Tang X.F."/>
            <person name="Huang Y.H."/>
            <person name="Xu Z.Y."/>
            <person name="Chen M.L."/>
            <person name="Du X.Y."/>
            <person name="Qiu B.Y."/>
            <person name="Chen P.T."/>
            <person name="Zhang W."/>
            <person name="Slipinski A."/>
            <person name="Escalona H.E."/>
            <person name="Waterhouse R.M."/>
            <person name="Zwick A."/>
            <person name="Pang H."/>
        </authorList>
    </citation>
    <scope>NUCLEOTIDE SEQUENCE [LARGE SCALE GENOMIC DNA]</scope>
    <source>
        <strain evidence="1">SYSU2018</strain>
    </source>
</reference>
<accession>A0ABD2N157</accession>
<organism evidence="1 2">
    <name type="scientific">Cryptolaemus montrouzieri</name>
    <dbReference type="NCBI Taxonomy" id="559131"/>
    <lineage>
        <taxon>Eukaryota</taxon>
        <taxon>Metazoa</taxon>
        <taxon>Ecdysozoa</taxon>
        <taxon>Arthropoda</taxon>
        <taxon>Hexapoda</taxon>
        <taxon>Insecta</taxon>
        <taxon>Pterygota</taxon>
        <taxon>Neoptera</taxon>
        <taxon>Endopterygota</taxon>
        <taxon>Coleoptera</taxon>
        <taxon>Polyphaga</taxon>
        <taxon>Cucujiformia</taxon>
        <taxon>Coccinelloidea</taxon>
        <taxon>Coccinellidae</taxon>
        <taxon>Scymninae</taxon>
        <taxon>Scymnini</taxon>
        <taxon>Cryptolaemus</taxon>
    </lineage>
</organism>
<gene>
    <name evidence="1" type="ORF">HHI36_013849</name>
</gene>
<dbReference type="Proteomes" id="UP001516400">
    <property type="component" value="Unassembled WGS sequence"/>
</dbReference>
<dbReference type="AlphaFoldDB" id="A0ABD2N157"/>
<protein>
    <submittedName>
        <fullName evidence="1">Uncharacterized protein</fullName>
    </submittedName>
</protein>
<sequence length="140" mass="15935">MRESIVCLERWFNVNSLSLNRAKTEEIVITLRDIDRGTDDGLDIHSVGLLSIRLDNTLTFEAHEDDVMRKLNKWPSYGSYIYVTEKGRARLGRAARYQTCLCQDENSYIAIGVSSAVRAILRKIYINTTFAASNTNITLE</sequence>
<keyword evidence="2" id="KW-1185">Reference proteome</keyword>
<evidence type="ECO:0000313" key="1">
    <source>
        <dbReference type="EMBL" id="KAL3272371.1"/>
    </source>
</evidence>